<dbReference type="GO" id="GO:0006260">
    <property type="term" value="P:DNA replication"/>
    <property type="evidence" value="ECO:0007669"/>
    <property type="project" value="TreeGrafter"/>
</dbReference>
<dbReference type="PANTHER" id="PTHR30050">
    <property type="entry name" value="CHROMOSOMAL REPLICATION INITIATOR PROTEIN DNAA"/>
    <property type="match status" value="1"/>
</dbReference>
<dbReference type="EMBL" id="WWSR01000021">
    <property type="protein sequence ID" value="MZJ40216.1"/>
    <property type="molecule type" value="Genomic_DNA"/>
</dbReference>
<dbReference type="Pfam" id="PF01695">
    <property type="entry name" value="IstB_IS21"/>
    <property type="match status" value="1"/>
</dbReference>
<dbReference type="SUPFAM" id="SSF52540">
    <property type="entry name" value="P-loop containing nucleoside triphosphate hydrolases"/>
    <property type="match status" value="1"/>
</dbReference>
<evidence type="ECO:0000313" key="3">
    <source>
        <dbReference type="Proteomes" id="UP000469380"/>
    </source>
</evidence>
<dbReference type="InterPro" id="IPR002611">
    <property type="entry name" value="IstB_ATP-bd"/>
</dbReference>
<dbReference type="RefSeq" id="WP_161161018.1">
    <property type="nucleotide sequence ID" value="NZ_WWSR01000021.1"/>
</dbReference>
<name>A0A6N9JLP7_9ACTN</name>
<gene>
    <name evidence="2" type="ORF">GT464_09755</name>
</gene>
<dbReference type="PIRSF" id="PIRSF003073">
    <property type="entry name" value="DNAC_TnpB_IstB"/>
    <property type="match status" value="1"/>
</dbReference>
<evidence type="ECO:0000259" key="1">
    <source>
        <dbReference type="Pfam" id="PF01695"/>
    </source>
</evidence>
<organism evidence="2 3">
    <name type="scientific">Collinsella aerofaciens</name>
    <dbReference type="NCBI Taxonomy" id="74426"/>
    <lineage>
        <taxon>Bacteria</taxon>
        <taxon>Bacillati</taxon>
        <taxon>Actinomycetota</taxon>
        <taxon>Coriobacteriia</taxon>
        <taxon>Coriobacteriales</taxon>
        <taxon>Coriobacteriaceae</taxon>
        <taxon>Collinsella</taxon>
    </lineage>
</organism>
<keyword evidence="2" id="KW-0067">ATP-binding</keyword>
<reference evidence="2 3" key="1">
    <citation type="journal article" date="2019" name="Nat. Med.">
        <title>A library of human gut bacterial isolates paired with longitudinal multiomics data enables mechanistic microbiome research.</title>
        <authorList>
            <person name="Poyet M."/>
            <person name="Groussin M."/>
            <person name="Gibbons S.M."/>
            <person name="Avila-Pacheco J."/>
            <person name="Jiang X."/>
            <person name="Kearney S.M."/>
            <person name="Perrotta A.R."/>
            <person name="Berdy B."/>
            <person name="Zhao S."/>
            <person name="Lieberman T.D."/>
            <person name="Swanson P.K."/>
            <person name="Smith M."/>
            <person name="Roesemann S."/>
            <person name="Alexander J.E."/>
            <person name="Rich S.A."/>
            <person name="Livny J."/>
            <person name="Vlamakis H."/>
            <person name="Clish C."/>
            <person name="Bullock K."/>
            <person name="Deik A."/>
            <person name="Scott J."/>
            <person name="Pierce K.A."/>
            <person name="Xavier R.J."/>
            <person name="Alm E.J."/>
        </authorList>
    </citation>
    <scope>NUCLEOTIDE SEQUENCE [LARGE SCALE GENOMIC DNA]</scope>
    <source>
        <strain evidence="2 3">BIOML-A20</strain>
    </source>
</reference>
<dbReference type="Gene3D" id="3.40.50.300">
    <property type="entry name" value="P-loop containing nucleotide triphosphate hydrolases"/>
    <property type="match status" value="1"/>
</dbReference>
<dbReference type="InterPro" id="IPR028350">
    <property type="entry name" value="DNAC/IstB-like"/>
</dbReference>
<sequence length="244" mass="27215">MDVNAETARKLREMGAAELLAALSAQDEAVCAGMAFAERVQMAVDEAHSDFITQKVRNLTRRAGLGYPEADVRSVDFFEGRGLDRVAVAELATCGFVGRGENVVLQGLTGTGKTYLACALAKAACARRVRSCYVRQPDLEDLWRESRDRPGGERKLVRKYGAFGLLVIDEWLLDRPDTEFRSMLLELMELRYGTASTVFCTQFKKKDWHPRLGGGVHADAIMDRIVHNAVWVDMGEANMRQRRG</sequence>
<dbReference type="Proteomes" id="UP000469380">
    <property type="component" value="Unassembled WGS sequence"/>
</dbReference>
<protein>
    <submittedName>
        <fullName evidence="2">ATP-binding protein</fullName>
    </submittedName>
</protein>
<dbReference type="PANTHER" id="PTHR30050:SF4">
    <property type="entry name" value="ATP-BINDING PROTEIN RV3427C IN INSERTION SEQUENCE-RELATED"/>
    <property type="match status" value="1"/>
</dbReference>
<keyword evidence="2" id="KW-0547">Nucleotide-binding</keyword>
<dbReference type="GO" id="GO:0005524">
    <property type="term" value="F:ATP binding"/>
    <property type="evidence" value="ECO:0007669"/>
    <property type="project" value="UniProtKB-KW"/>
</dbReference>
<dbReference type="InterPro" id="IPR027417">
    <property type="entry name" value="P-loop_NTPase"/>
</dbReference>
<proteinExistence type="predicted"/>
<evidence type="ECO:0000313" key="2">
    <source>
        <dbReference type="EMBL" id="MZJ40216.1"/>
    </source>
</evidence>
<comment type="caution">
    <text evidence="2">The sequence shown here is derived from an EMBL/GenBank/DDBJ whole genome shotgun (WGS) entry which is preliminary data.</text>
</comment>
<feature type="domain" description="IstB-like ATP-binding" evidence="1">
    <location>
        <begin position="9"/>
        <end position="242"/>
    </location>
</feature>
<dbReference type="AlphaFoldDB" id="A0A6N9JLP7"/>
<accession>A0A6N9JLP7</accession>